<dbReference type="PANTHER" id="PTHR45527">
    <property type="entry name" value="NONRIBOSOMAL PEPTIDE SYNTHETASE"/>
    <property type="match status" value="1"/>
</dbReference>
<dbReference type="Pfam" id="PF00501">
    <property type="entry name" value="AMP-binding"/>
    <property type="match status" value="2"/>
</dbReference>
<evidence type="ECO:0000313" key="7">
    <source>
        <dbReference type="Proteomes" id="UP000595703"/>
    </source>
</evidence>
<dbReference type="Pfam" id="PF00668">
    <property type="entry name" value="Condensation"/>
    <property type="match status" value="1"/>
</dbReference>
<dbReference type="InterPro" id="IPR009081">
    <property type="entry name" value="PP-bd_ACP"/>
</dbReference>
<dbReference type="Pfam" id="PF13193">
    <property type="entry name" value="AMP-binding_C"/>
    <property type="match status" value="1"/>
</dbReference>
<reference evidence="6 7" key="3">
    <citation type="journal article" date="2011" name="Nat. Chem. Biol.">
        <title>Reveromycin A biosynthesis uses RevG and RevJ for stereospecific spiroacetal formation.</title>
        <authorList>
            <person name="Takahashi S."/>
            <person name="Toyoda A."/>
            <person name="Sekiyama Y."/>
            <person name="Takagi H."/>
            <person name="Nogawa T."/>
            <person name="Uramoto M."/>
            <person name="Suzuki R."/>
            <person name="Koshino H."/>
            <person name="Kumano T."/>
            <person name="Panthee S."/>
            <person name="Dairi T."/>
            <person name="Ishikawa J."/>
            <person name="Ikeda H."/>
            <person name="Sakaki Y."/>
            <person name="Osada H."/>
        </authorList>
    </citation>
    <scope>NUCLEOTIDE SEQUENCE [LARGE SCALE GENOMIC DNA]</scope>
    <source>
        <strain evidence="6 7">SN-593</strain>
    </source>
</reference>
<evidence type="ECO:0000256" key="2">
    <source>
        <dbReference type="ARBA" id="ARBA00022450"/>
    </source>
</evidence>
<dbReference type="InterPro" id="IPR023213">
    <property type="entry name" value="CAT-like_dom_sf"/>
</dbReference>
<dbReference type="KEGG" id="arev:RVR_10090"/>
<dbReference type="SUPFAM" id="SSF47336">
    <property type="entry name" value="ACP-like"/>
    <property type="match status" value="1"/>
</dbReference>
<dbReference type="PROSITE" id="PS00012">
    <property type="entry name" value="PHOSPHOPANTETHEINE"/>
    <property type="match status" value="1"/>
</dbReference>
<reference evidence="6 7" key="2">
    <citation type="journal article" date="2011" name="J. Antibiot.">
        <title>Furaquinocins I and J: novel polyketide isoprenoid hybrid compounds from Streptomyces reveromyceticus SN-593.</title>
        <authorList>
            <person name="Panthee S."/>
            <person name="Takahashi S."/>
            <person name="Takagi H."/>
            <person name="Nogawa T."/>
            <person name="Oowada E."/>
            <person name="Uramoto M."/>
            <person name="Osada H."/>
        </authorList>
    </citation>
    <scope>NUCLEOTIDE SEQUENCE [LARGE SCALE GENOMIC DNA]</scope>
    <source>
        <strain evidence="6 7">SN-593</strain>
    </source>
</reference>
<dbReference type="Gene3D" id="1.10.1200.10">
    <property type="entry name" value="ACP-like"/>
    <property type="match status" value="1"/>
</dbReference>
<dbReference type="InterPro" id="IPR006162">
    <property type="entry name" value="Ppantetheine_attach_site"/>
</dbReference>
<dbReference type="PANTHER" id="PTHR45527:SF1">
    <property type="entry name" value="FATTY ACID SYNTHASE"/>
    <property type="match status" value="1"/>
</dbReference>
<dbReference type="AlphaFoldDB" id="A0A7U3V102"/>
<dbReference type="SUPFAM" id="SSF56801">
    <property type="entry name" value="Acetyl-CoA synthetase-like"/>
    <property type="match status" value="1"/>
</dbReference>
<evidence type="ECO:0000256" key="3">
    <source>
        <dbReference type="ARBA" id="ARBA00022553"/>
    </source>
</evidence>
<dbReference type="Gene3D" id="3.40.50.12780">
    <property type="entry name" value="N-terminal domain of ligase-like"/>
    <property type="match status" value="1"/>
</dbReference>
<accession>A0A7U3V102</accession>
<dbReference type="InterPro" id="IPR025110">
    <property type="entry name" value="AMP-bd_C"/>
</dbReference>
<dbReference type="Gene3D" id="3.30.300.30">
    <property type="match status" value="1"/>
</dbReference>
<sequence>MTGARAGRPAAGPQQDGTGRSSTEPDTAEQSTIDQCTAEQGMSGHGAIDQGAIGHGGSEPRLAVTRKEHALWLLERLVPDAGVNNLGIALRVDGHLQADALAEALRVVLGRYPALRTAFTAAGGELTKDVLPPDRFPVEVGPLELPAEPLPDDRLAAELGRFIARPFPLDGRPLVRAGLARRPDGDVFCLTVHHLVFDVTSATILMHTLIPVYDALAAGRPVPAAALVEVPPAPERRPDEAHLAYWREHLRDLPPGGTDLWCGAPRPQRPRLAGDIATHTLSEEGRAAVQQLQRQVRAPVAAVLLAAYHVLLAAHGAGPDLVIGSPLDLRGQQATQEVGYHVNVVPLRLRADLTAGFRALARQARDRFLGAMAHGDVSVDDLTAELPRTGAAWQTVYRHVFNYLPQVASEELVVGGTDGRLLPVENGYSKFDLEMVAVPAKAEIRLRYDRQILARPDVEALLRRYEALLVEAAAAADRPVGEYAGWSPADRETVASAHRPPTASADASPLDAVLARGRRTPGAAAVVDGDRVLDYAGLIDAAGAVRAGLAEAGAGAGDVVAVTARRPGDLAAAALGVWLAGGVCLPIGSDRGTGVRRRLDRCGARWVLAYEADPDPDGLGLPVVRLAAAGAAAAEVPAEVSAEFSADPDAAAPAGAPDRPAWLLADMDADADVDVDMDADGGTGTDPGAAGPFVPVALSHRDVMTALGHVAGELGAAPGTGTLASARPGSFQALVELFLPLTTGGRVVAAPPAGWADGPGLGEAVARHAVGIVPVPPGTPAEAVEAAVRGAADAADGLRIAVHGEDLPPAALRRLVAAGARPYSVYAAPGVGSWALSGPVESNGAGRTRGRPAPGVTAAVRAPDGRDLPVGVRGELHLAVAGAGSAWLPTGVLARWCPDGSVERLGPLGERATVAGRAVDLGAVDAALRDHPGVAAAATVGVLVPGPDAVPVSFVVPGADPAAGGDLARAARDHARDLLPEAVVPARVTCLEVLPRRPDGRFDRDALLRLAREQAGAAPGPDGGADGELVARLVEVWQRLLGTEVTADTNFFAAGGHSLLAARLAQDVEELTGAEVELAEVFDHPTPMALAARLAGARAGAETG</sequence>
<feature type="compositionally biased region" description="Polar residues" evidence="4">
    <location>
        <begin position="15"/>
        <end position="34"/>
    </location>
</feature>
<dbReference type="InterPro" id="IPR001242">
    <property type="entry name" value="Condensation_dom"/>
</dbReference>
<dbReference type="InterPro" id="IPR045851">
    <property type="entry name" value="AMP-bd_C_sf"/>
</dbReference>
<dbReference type="Gene3D" id="3.30.559.10">
    <property type="entry name" value="Chloramphenicol acetyltransferase-like domain"/>
    <property type="match status" value="1"/>
</dbReference>
<dbReference type="GO" id="GO:0031177">
    <property type="term" value="F:phosphopantetheine binding"/>
    <property type="evidence" value="ECO:0007669"/>
    <property type="project" value="InterPro"/>
</dbReference>
<dbReference type="EMBL" id="AP018365">
    <property type="protein sequence ID" value="BBB02257.1"/>
    <property type="molecule type" value="Genomic_DNA"/>
</dbReference>
<protein>
    <submittedName>
        <fullName evidence="6">Putative non-ribosomal peptide synthetase</fullName>
    </submittedName>
</protein>
<name>A0A7U3V102_9ACTN</name>
<dbReference type="InterPro" id="IPR020806">
    <property type="entry name" value="PKS_PP-bd"/>
</dbReference>
<dbReference type="InterPro" id="IPR036736">
    <property type="entry name" value="ACP-like_sf"/>
</dbReference>
<reference evidence="6 7" key="4">
    <citation type="journal article" date="2020" name="Sci. Rep.">
        <title>beta-carboline chemical signals induce reveromycin production through a LuxR family regulator in Streptomyces sp. SN-593.</title>
        <authorList>
            <person name="Panthee S."/>
            <person name="Kito N."/>
            <person name="Hayashi T."/>
            <person name="Shimizu T."/>
            <person name="Ishikawa J."/>
            <person name="Hamamoto H."/>
            <person name="Osada H."/>
            <person name="Takahashi S."/>
        </authorList>
    </citation>
    <scope>NUCLEOTIDE SEQUENCE [LARGE SCALE GENOMIC DNA]</scope>
    <source>
        <strain evidence="6 7">SN-593</strain>
    </source>
</reference>
<dbReference type="InterPro" id="IPR000873">
    <property type="entry name" value="AMP-dep_synth/lig_dom"/>
</dbReference>
<evidence type="ECO:0000313" key="6">
    <source>
        <dbReference type="EMBL" id="BBB02257.1"/>
    </source>
</evidence>
<evidence type="ECO:0000256" key="1">
    <source>
        <dbReference type="ARBA" id="ARBA00001957"/>
    </source>
</evidence>
<dbReference type="SUPFAM" id="SSF52777">
    <property type="entry name" value="CoA-dependent acyltransferases"/>
    <property type="match status" value="2"/>
</dbReference>
<dbReference type="Gene3D" id="3.30.559.30">
    <property type="entry name" value="Nonribosomal peptide synthetase, condensation domain"/>
    <property type="match status" value="1"/>
</dbReference>
<keyword evidence="7" id="KW-1185">Reference proteome</keyword>
<dbReference type="GO" id="GO:0043041">
    <property type="term" value="P:amino acid activation for nonribosomal peptide biosynthetic process"/>
    <property type="evidence" value="ECO:0007669"/>
    <property type="project" value="TreeGrafter"/>
</dbReference>
<gene>
    <name evidence="6" type="ORF">RVR_10090</name>
</gene>
<dbReference type="SMART" id="SM00823">
    <property type="entry name" value="PKS_PP"/>
    <property type="match status" value="1"/>
</dbReference>
<comment type="cofactor">
    <cofactor evidence="1">
        <name>pantetheine 4'-phosphate</name>
        <dbReference type="ChEBI" id="CHEBI:47942"/>
    </cofactor>
</comment>
<proteinExistence type="predicted"/>
<evidence type="ECO:0000256" key="4">
    <source>
        <dbReference type="SAM" id="MobiDB-lite"/>
    </source>
</evidence>
<feature type="region of interest" description="Disordered" evidence="4">
    <location>
        <begin position="1"/>
        <end position="34"/>
    </location>
</feature>
<dbReference type="PROSITE" id="PS50075">
    <property type="entry name" value="CARRIER"/>
    <property type="match status" value="1"/>
</dbReference>
<dbReference type="GO" id="GO:0009366">
    <property type="term" value="C:enterobactin synthetase complex"/>
    <property type="evidence" value="ECO:0007669"/>
    <property type="project" value="TreeGrafter"/>
</dbReference>
<dbReference type="RefSeq" id="WP_202238205.1">
    <property type="nucleotide sequence ID" value="NZ_AP018365.1"/>
</dbReference>
<dbReference type="Pfam" id="PF00550">
    <property type="entry name" value="PP-binding"/>
    <property type="match status" value="1"/>
</dbReference>
<keyword evidence="2" id="KW-0596">Phosphopantetheine</keyword>
<dbReference type="InterPro" id="IPR042099">
    <property type="entry name" value="ANL_N_sf"/>
</dbReference>
<evidence type="ECO:0000259" key="5">
    <source>
        <dbReference type="PROSITE" id="PS50075"/>
    </source>
</evidence>
<feature type="domain" description="Carrier" evidence="5">
    <location>
        <begin position="1024"/>
        <end position="1098"/>
    </location>
</feature>
<dbReference type="GO" id="GO:0008610">
    <property type="term" value="P:lipid biosynthetic process"/>
    <property type="evidence" value="ECO:0007669"/>
    <property type="project" value="UniProtKB-ARBA"/>
</dbReference>
<organism evidence="6 7">
    <name type="scientific">Actinacidiphila reveromycinica</name>
    <dbReference type="NCBI Taxonomy" id="659352"/>
    <lineage>
        <taxon>Bacteria</taxon>
        <taxon>Bacillati</taxon>
        <taxon>Actinomycetota</taxon>
        <taxon>Actinomycetes</taxon>
        <taxon>Kitasatosporales</taxon>
        <taxon>Streptomycetaceae</taxon>
        <taxon>Actinacidiphila</taxon>
    </lineage>
</organism>
<feature type="compositionally biased region" description="Low complexity" evidence="4">
    <location>
        <begin position="1"/>
        <end position="13"/>
    </location>
</feature>
<dbReference type="GO" id="GO:0009239">
    <property type="term" value="P:enterobactin biosynthetic process"/>
    <property type="evidence" value="ECO:0007669"/>
    <property type="project" value="TreeGrafter"/>
</dbReference>
<reference evidence="6 7" key="1">
    <citation type="journal article" date="2010" name="J. Bacteriol.">
        <title>Biochemical characterization of a novel indole prenyltransferase from Streptomyces sp. SN-593.</title>
        <authorList>
            <person name="Takahashi S."/>
            <person name="Takagi H."/>
            <person name="Toyoda A."/>
            <person name="Uramoto M."/>
            <person name="Nogawa T."/>
            <person name="Ueki M."/>
            <person name="Sakaki Y."/>
            <person name="Osada H."/>
        </authorList>
    </citation>
    <scope>NUCLEOTIDE SEQUENCE [LARGE SCALE GENOMIC DNA]</scope>
    <source>
        <strain evidence="6 7">SN-593</strain>
    </source>
</reference>
<dbReference type="Proteomes" id="UP000595703">
    <property type="component" value="Chromosome"/>
</dbReference>
<dbReference type="GO" id="GO:0047527">
    <property type="term" value="F:2,3-dihydroxybenzoate-serine ligase activity"/>
    <property type="evidence" value="ECO:0007669"/>
    <property type="project" value="TreeGrafter"/>
</dbReference>
<dbReference type="GO" id="GO:0005829">
    <property type="term" value="C:cytosol"/>
    <property type="evidence" value="ECO:0007669"/>
    <property type="project" value="TreeGrafter"/>
</dbReference>
<keyword evidence="3" id="KW-0597">Phosphoprotein</keyword>